<dbReference type="PANTHER" id="PTHR43229:SF2">
    <property type="entry name" value="NODULATION PROTEIN J"/>
    <property type="match status" value="1"/>
</dbReference>
<evidence type="ECO:0000256" key="1">
    <source>
        <dbReference type="ARBA" id="ARBA00004141"/>
    </source>
</evidence>
<comment type="similarity">
    <text evidence="6">Belongs to the ABC-2 integral membrane protein family.</text>
</comment>
<gene>
    <name evidence="8" type="ORF">FLX08_12410</name>
</gene>
<keyword evidence="2 6" id="KW-0812">Transmembrane</keyword>
<dbReference type="RefSeq" id="WP_142618984.1">
    <property type="nucleotide sequence ID" value="NZ_VIRM01000012.1"/>
</dbReference>
<feature type="transmembrane region" description="Helical" evidence="6">
    <location>
        <begin position="166"/>
        <end position="187"/>
    </location>
</feature>
<dbReference type="GO" id="GO:0046677">
    <property type="term" value="P:response to antibiotic"/>
    <property type="evidence" value="ECO:0007669"/>
    <property type="project" value="UniProtKB-KW"/>
</dbReference>
<accession>A0A544YXL5</accession>
<evidence type="ECO:0000256" key="3">
    <source>
        <dbReference type="ARBA" id="ARBA00022989"/>
    </source>
</evidence>
<protein>
    <recommendedName>
        <fullName evidence="6">Transport permease protein</fullName>
    </recommendedName>
</protein>
<evidence type="ECO:0000313" key="9">
    <source>
        <dbReference type="Proteomes" id="UP000316541"/>
    </source>
</evidence>
<evidence type="ECO:0000256" key="2">
    <source>
        <dbReference type="ARBA" id="ARBA00022692"/>
    </source>
</evidence>
<keyword evidence="3 6" id="KW-1133">Transmembrane helix</keyword>
<feature type="transmembrane region" description="Helical" evidence="6">
    <location>
        <begin position="84"/>
        <end position="108"/>
    </location>
</feature>
<feature type="transmembrane region" description="Helical" evidence="6">
    <location>
        <begin position="129"/>
        <end position="154"/>
    </location>
</feature>
<dbReference type="InterPro" id="IPR000412">
    <property type="entry name" value="ABC_2_transport"/>
</dbReference>
<evidence type="ECO:0000256" key="6">
    <source>
        <dbReference type="RuleBase" id="RU361157"/>
    </source>
</evidence>
<feature type="transmembrane region" description="Helical" evidence="6">
    <location>
        <begin position="51"/>
        <end position="72"/>
    </location>
</feature>
<evidence type="ECO:0000256" key="5">
    <source>
        <dbReference type="ARBA" id="ARBA00023251"/>
    </source>
</evidence>
<organism evidence="8 9">
    <name type="scientific">Microbispora hainanensis</name>
    <dbReference type="NCBI Taxonomy" id="568844"/>
    <lineage>
        <taxon>Bacteria</taxon>
        <taxon>Bacillati</taxon>
        <taxon>Actinomycetota</taxon>
        <taxon>Actinomycetes</taxon>
        <taxon>Streptosporangiales</taxon>
        <taxon>Streptosporangiaceae</taxon>
        <taxon>Microbispora</taxon>
    </lineage>
</organism>
<keyword evidence="4 6" id="KW-0472">Membrane</keyword>
<dbReference type="GO" id="GO:0140359">
    <property type="term" value="F:ABC-type transporter activity"/>
    <property type="evidence" value="ECO:0007669"/>
    <property type="project" value="InterPro"/>
</dbReference>
<dbReference type="EMBL" id="VIRM01000012">
    <property type="protein sequence ID" value="TQS21272.1"/>
    <property type="molecule type" value="Genomic_DNA"/>
</dbReference>
<dbReference type="Proteomes" id="UP000316541">
    <property type="component" value="Unassembled WGS sequence"/>
</dbReference>
<comment type="subcellular location">
    <subcellularLocation>
        <location evidence="6">Cell membrane</location>
        <topology evidence="6">Multi-pass membrane protein</topology>
    </subcellularLocation>
    <subcellularLocation>
        <location evidence="1">Membrane</location>
        <topology evidence="1">Multi-pass membrane protein</topology>
    </subcellularLocation>
</comment>
<dbReference type="InterPro" id="IPR047817">
    <property type="entry name" value="ABC2_TM_bact-type"/>
</dbReference>
<reference evidence="8 9" key="1">
    <citation type="submission" date="2019-07" db="EMBL/GenBank/DDBJ databases">
        <title>Microbispora hainanensis DSM 45428.</title>
        <authorList>
            <person name="Thawai C."/>
        </authorList>
    </citation>
    <scope>NUCLEOTIDE SEQUENCE [LARGE SCALE GENOMIC DNA]</scope>
    <source>
        <strain evidence="8 9">DSM 45428</strain>
    </source>
</reference>
<evidence type="ECO:0000256" key="4">
    <source>
        <dbReference type="ARBA" id="ARBA00023136"/>
    </source>
</evidence>
<dbReference type="Pfam" id="PF01061">
    <property type="entry name" value="ABC2_membrane"/>
    <property type="match status" value="1"/>
</dbReference>
<proteinExistence type="inferred from homology"/>
<feature type="transmembrane region" description="Helical" evidence="6">
    <location>
        <begin position="264"/>
        <end position="285"/>
    </location>
</feature>
<dbReference type="PANTHER" id="PTHR43229">
    <property type="entry name" value="NODULATION PROTEIN J"/>
    <property type="match status" value="1"/>
</dbReference>
<dbReference type="PROSITE" id="PS51012">
    <property type="entry name" value="ABC_TM2"/>
    <property type="match status" value="1"/>
</dbReference>
<dbReference type="AlphaFoldDB" id="A0A544YXL5"/>
<dbReference type="GO" id="GO:0043190">
    <property type="term" value="C:ATP-binding cassette (ABC) transporter complex"/>
    <property type="evidence" value="ECO:0007669"/>
    <property type="project" value="InterPro"/>
</dbReference>
<sequence>MTTASDPAASDPAASDPAAVPRAAASLPSPLRIALARAAVETKVLFRERDAVVFTFALPIVFLVLFAAIFSGSAEGTGVTVAQLYTAGLIGSGVMGTGFQNLGIGIAGDRDDGTLKRLVGLPMPRAAYFIGKIASVLVMTVLQVAVLLAIAVLFYDLELPSQVSTWLTFVWVFVLGVSAASVLGIAVSGLPRSGKSATAVISLPFVVLQFVSGVFIPITELPDWLVNAASVFPLKWMCQGFRSVFLGDAGAALELTGSYELGKVALVLGAWLVGGLVLCVTTFRWKGRHDG</sequence>
<feature type="domain" description="ABC transmembrane type-2" evidence="7">
    <location>
        <begin position="50"/>
        <end position="286"/>
    </location>
</feature>
<name>A0A544YXL5_9ACTN</name>
<evidence type="ECO:0000313" key="8">
    <source>
        <dbReference type="EMBL" id="TQS21272.1"/>
    </source>
</evidence>
<keyword evidence="6" id="KW-1003">Cell membrane</keyword>
<feature type="transmembrane region" description="Helical" evidence="6">
    <location>
        <begin position="199"/>
        <end position="218"/>
    </location>
</feature>
<comment type="caution">
    <text evidence="8">The sequence shown here is derived from an EMBL/GenBank/DDBJ whole genome shotgun (WGS) entry which is preliminary data.</text>
</comment>
<dbReference type="InterPro" id="IPR051784">
    <property type="entry name" value="Nod_factor_ABC_transporter"/>
</dbReference>
<dbReference type="InterPro" id="IPR013525">
    <property type="entry name" value="ABC2_TM"/>
</dbReference>
<keyword evidence="6" id="KW-0813">Transport</keyword>
<keyword evidence="5" id="KW-0046">Antibiotic resistance</keyword>
<evidence type="ECO:0000259" key="7">
    <source>
        <dbReference type="PROSITE" id="PS51012"/>
    </source>
</evidence>
<dbReference type="PIRSF" id="PIRSF006648">
    <property type="entry name" value="DrrB"/>
    <property type="match status" value="1"/>
</dbReference>